<evidence type="ECO:0000256" key="5">
    <source>
        <dbReference type="ARBA" id="ARBA00023002"/>
    </source>
</evidence>
<organism evidence="13 14">
    <name type="scientific">Ensifer adhaerens</name>
    <name type="common">Sinorhizobium morelense</name>
    <dbReference type="NCBI Taxonomy" id="106592"/>
    <lineage>
        <taxon>Bacteria</taxon>
        <taxon>Pseudomonadati</taxon>
        <taxon>Pseudomonadota</taxon>
        <taxon>Alphaproteobacteria</taxon>
        <taxon>Hyphomicrobiales</taxon>
        <taxon>Rhizobiaceae</taxon>
        <taxon>Sinorhizobium/Ensifer group</taxon>
        <taxon>Ensifer</taxon>
    </lineage>
</organism>
<dbReference type="FunFam" id="3.30.390.30:FF:000001">
    <property type="entry name" value="Dihydrolipoyl dehydrogenase"/>
    <property type="match status" value="1"/>
</dbReference>
<dbReference type="PROSITE" id="PS50890">
    <property type="entry name" value="PUA"/>
    <property type="match status" value="1"/>
</dbReference>
<dbReference type="GO" id="GO:0050660">
    <property type="term" value="F:flavin adenine dinucleotide binding"/>
    <property type="evidence" value="ECO:0007669"/>
    <property type="project" value="TreeGrafter"/>
</dbReference>
<keyword evidence="5 10" id="KW-0560">Oxidoreductase</keyword>
<protein>
    <submittedName>
        <fullName evidence="13">Dihydrolipoamide dehydrogenase</fullName>
    </submittedName>
</protein>
<feature type="binding site" evidence="8">
    <location>
        <position position="53"/>
    </location>
    <ligand>
        <name>FAD</name>
        <dbReference type="ChEBI" id="CHEBI:57692"/>
    </ligand>
</feature>
<dbReference type="PIRSF" id="PIRSF000350">
    <property type="entry name" value="Mercury_reductase_MerA"/>
    <property type="match status" value="1"/>
</dbReference>
<dbReference type="PRINTS" id="PR00368">
    <property type="entry name" value="FADPNR"/>
</dbReference>
<feature type="domain" description="Pyridine nucleotide-disulphide oxidoreductase dimerisation" evidence="11">
    <location>
        <begin position="342"/>
        <end position="449"/>
    </location>
</feature>
<keyword evidence="2 10" id="KW-0285">Flavoprotein</keyword>
<evidence type="ECO:0000256" key="4">
    <source>
        <dbReference type="ARBA" id="ARBA00022857"/>
    </source>
</evidence>
<dbReference type="PRINTS" id="PR00411">
    <property type="entry name" value="PNDRDTASEI"/>
</dbReference>
<evidence type="ECO:0000313" key="14">
    <source>
        <dbReference type="Proteomes" id="UP000037425"/>
    </source>
</evidence>
<keyword evidence="7 10" id="KW-0676">Redox-active center</keyword>
<gene>
    <name evidence="13" type="ORF">AC244_10885</name>
</gene>
<dbReference type="InterPro" id="IPR016156">
    <property type="entry name" value="FAD/NAD-linked_Rdtase_dimer_sf"/>
</dbReference>
<evidence type="ECO:0000256" key="6">
    <source>
        <dbReference type="ARBA" id="ARBA00023157"/>
    </source>
</evidence>
<evidence type="ECO:0000259" key="12">
    <source>
        <dbReference type="Pfam" id="PF07992"/>
    </source>
</evidence>
<dbReference type="Gene3D" id="3.30.390.30">
    <property type="match status" value="1"/>
</dbReference>
<dbReference type="Pfam" id="PF07992">
    <property type="entry name" value="Pyr_redox_2"/>
    <property type="match status" value="1"/>
</dbReference>
<feature type="binding site" evidence="8">
    <location>
        <position position="267"/>
    </location>
    <ligand>
        <name>NAD(+)</name>
        <dbReference type="ChEBI" id="CHEBI:57540"/>
    </ligand>
</feature>
<dbReference type="GO" id="GO:0003955">
    <property type="term" value="F:NAD(P)H dehydrogenase (quinone) activity"/>
    <property type="evidence" value="ECO:0007669"/>
    <property type="project" value="TreeGrafter"/>
</dbReference>
<dbReference type="PANTHER" id="PTHR43014">
    <property type="entry name" value="MERCURIC REDUCTASE"/>
    <property type="match status" value="1"/>
</dbReference>
<keyword evidence="6" id="KW-1015">Disulfide bond</keyword>
<evidence type="ECO:0000256" key="3">
    <source>
        <dbReference type="ARBA" id="ARBA00022827"/>
    </source>
</evidence>
<dbReference type="RefSeq" id="WP_053248831.1">
    <property type="nucleotide sequence ID" value="NZ_LGAP01000004.1"/>
</dbReference>
<evidence type="ECO:0000256" key="1">
    <source>
        <dbReference type="ARBA" id="ARBA00007532"/>
    </source>
</evidence>
<feature type="binding site" evidence="8">
    <location>
        <position position="307"/>
    </location>
    <ligand>
        <name>FAD</name>
        <dbReference type="ChEBI" id="CHEBI:57692"/>
    </ligand>
</feature>
<keyword evidence="8" id="KW-0520">NAD</keyword>
<dbReference type="GO" id="GO:0016668">
    <property type="term" value="F:oxidoreductase activity, acting on a sulfur group of donors, NAD(P) as acceptor"/>
    <property type="evidence" value="ECO:0007669"/>
    <property type="project" value="InterPro"/>
</dbReference>
<feature type="binding site" evidence="8">
    <location>
        <position position="201"/>
    </location>
    <ligand>
        <name>NAD(+)</name>
        <dbReference type="ChEBI" id="CHEBI:57540"/>
    </ligand>
</feature>
<evidence type="ECO:0000256" key="7">
    <source>
        <dbReference type="ARBA" id="ARBA00023284"/>
    </source>
</evidence>
<sequence length="474" mass="49789">MAKVINPDICVIGGGAAGLSVAAGAAAFGVPVVLIERGLMGGDCLNHGCVPSKTLIAAARHAQAIRMAGGFGLTASEPVVDYKRLHARIQAVIAGIAPHDSVERFTDLGVEVLQSSARFVDENTVAAGDHLIRARRFVIATGSSPAVPPIPGLETVPFLTNETLFDLTRLPAHLVIVGAGPIGIEMAQAYRRLGADVTVIESRQALLNADPELASIAIAALRHEGVVLHEATTILAAEHVGSRIILRCENGSGTFLVEGSDLLIAAGRRPNHASLGLAAAGVDHSDKGIEVGPDLRTSNRRVYAIGDAAGGLQFTHVASYHARLVLQQVLFRLPARENRVIVPRVTYTDPEIAEVGLSEAEARQKFGAVDIVRTDLATSDRARTDGVEAGLIKIVVGRRGRILGVGIAAASAGELINMWSLAVANGMTLKQVRGYVAPYPTLSEIGKQAVISYYAPLAKTAVVRSAIRALRYFG</sequence>
<dbReference type="SUPFAM" id="SSF51905">
    <property type="entry name" value="FAD/NAD(P)-binding domain"/>
    <property type="match status" value="1"/>
</dbReference>
<accession>A0A0L8BZ65</accession>
<dbReference type="OrthoDB" id="9781772at2"/>
<feature type="disulfide bond" description="Redox-active" evidence="9">
    <location>
        <begin position="44"/>
        <end position="49"/>
    </location>
</feature>
<evidence type="ECO:0000256" key="10">
    <source>
        <dbReference type="RuleBase" id="RU003691"/>
    </source>
</evidence>
<dbReference type="PROSITE" id="PS00076">
    <property type="entry name" value="PYRIDINE_REDOX_1"/>
    <property type="match status" value="1"/>
</dbReference>
<comment type="cofactor">
    <cofactor evidence="8">
        <name>FAD</name>
        <dbReference type="ChEBI" id="CHEBI:57692"/>
    </cofactor>
    <text evidence="8">Binds 1 FAD per subunit.</text>
</comment>
<reference evidence="14" key="1">
    <citation type="submission" date="2015-07" db="EMBL/GenBank/DDBJ databases">
        <title>Whole genome sequence of an Ensifer adhaerens strain isolated from a cave pool in the Wind Cave National Park.</title>
        <authorList>
            <person name="Eng W.W.H."/>
            <person name="Gan H.M."/>
            <person name="Barton H.A."/>
            <person name="Savka M.A."/>
        </authorList>
    </citation>
    <scope>NUCLEOTIDE SEQUENCE [LARGE SCALE GENOMIC DNA]</scope>
    <source>
        <strain evidence="14">SD006</strain>
    </source>
</reference>
<dbReference type="SUPFAM" id="SSF55424">
    <property type="entry name" value="FAD/NAD-linked reductases, dimerisation (C-terminal) domain"/>
    <property type="match status" value="1"/>
</dbReference>
<dbReference type="PANTHER" id="PTHR43014:SF2">
    <property type="entry name" value="MERCURIC REDUCTASE"/>
    <property type="match status" value="1"/>
</dbReference>
<dbReference type="Pfam" id="PF02852">
    <property type="entry name" value="Pyr_redox_dim"/>
    <property type="match status" value="1"/>
</dbReference>
<feature type="binding site" evidence="8">
    <location>
        <begin position="141"/>
        <end position="143"/>
    </location>
    <ligand>
        <name>FAD</name>
        <dbReference type="ChEBI" id="CHEBI:57692"/>
    </ligand>
</feature>
<keyword evidence="8" id="KW-0547">Nucleotide-binding</keyword>
<dbReference type="Proteomes" id="UP000037425">
    <property type="component" value="Unassembled WGS sequence"/>
</dbReference>
<evidence type="ECO:0000313" key="13">
    <source>
        <dbReference type="EMBL" id="KOF19868.1"/>
    </source>
</evidence>
<evidence type="ECO:0000256" key="2">
    <source>
        <dbReference type="ARBA" id="ARBA00022630"/>
    </source>
</evidence>
<dbReference type="PATRIC" id="fig|106592.7.peg.5695"/>
<dbReference type="InterPro" id="IPR012999">
    <property type="entry name" value="Pyr_OxRdtase_I_AS"/>
</dbReference>
<keyword evidence="4" id="KW-0521">NADP</keyword>
<dbReference type="InterPro" id="IPR001100">
    <property type="entry name" value="Pyr_nuc-diS_OxRdtase"/>
</dbReference>
<comment type="similarity">
    <text evidence="1 10">Belongs to the class-I pyridine nucleotide-disulfide oxidoreductase family.</text>
</comment>
<comment type="caution">
    <text evidence="13">The sequence shown here is derived from an EMBL/GenBank/DDBJ whole genome shotgun (WGS) entry which is preliminary data.</text>
</comment>
<dbReference type="InterPro" id="IPR004099">
    <property type="entry name" value="Pyr_nucl-diS_OxRdtase_dimer"/>
</dbReference>
<dbReference type="Gene3D" id="3.50.50.60">
    <property type="entry name" value="FAD/NAD(P)-binding domain"/>
    <property type="match status" value="2"/>
</dbReference>
<keyword evidence="3 8" id="KW-0274">FAD</keyword>
<evidence type="ECO:0000256" key="9">
    <source>
        <dbReference type="PIRSR" id="PIRSR000350-4"/>
    </source>
</evidence>
<dbReference type="InterPro" id="IPR023753">
    <property type="entry name" value="FAD/NAD-binding_dom"/>
</dbReference>
<dbReference type="EMBL" id="LGAP01000004">
    <property type="protein sequence ID" value="KOF19868.1"/>
    <property type="molecule type" value="Genomic_DNA"/>
</dbReference>
<evidence type="ECO:0000259" key="11">
    <source>
        <dbReference type="Pfam" id="PF02852"/>
    </source>
</evidence>
<evidence type="ECO:0000256" key="8">
    <source>
        <dbReference type="PIRSR" id="PIRSR000350-3"/>
    </source>
</evidence>
<dbReference type="AlphaFoldDB" id="A0A0L8BZ65"/>
<dbReference type="InterPro" id="IPR036188">
    <property type="entry name" value="FAD/NAD-bd_sf"/>
</dbReference>
<feature type="binding site" evidence="8">
    <location>
        <begin position="178"/>
        <end position="185"/>
    </location>
    <ligand>
        <name>NAD(+)</name>
        <dbReference type="ChEBI" id="CHEBI:57540"/>
    </ligand>
</feature>
<name>A0A0L8BZ65_ENSAD</name>
<feature type="domain" description="FAD/NAD(P)-binding" evidence="12">
    <location>
        <begin position="8"/>
        <end position="322"/>
    </location>
</feature>
<proteinExistence type="inferred from homology"/>